<dbReference type="GO" id="GO:0008083">
    <property type="term" value="F:growth factor activity"/>
    <property type="evidence" value="ECO:0007669"/>
    <property type="project" value="UniProtKB-UniRule"/>
</dbReference>
<dbReference type="EMBL" id="GGEC01091442">
    <property type="protein sequence ID" value="MBX71926.1"/>
    <property type="molecule type" value="Transcribed_RNA"/>
</dbReference>
<keyword evidence="5 9" id="KW-0765">Sulfation</keyword>
<dbReference type="InterPro" id="IPR009438">
    <property type="entry name" value="Phytosulfokine"/>
</dbReference>
<feature type="signal peptide" evidence="9">
    <location>
        <begin position="1"/>
        <end position="23"/>
    </location>
</feature>
<reference evidence="10" key="1">
    <citation type="submission" date="2018-02" db="EMBL/GenBank/DDBJ databases">
        <title>Rhizophora mucronata_Transcriptome.</title>
        <authorList>
            <person name="Meera S.P."/>
            <person name="Sreeshan A."/>
            <person name="Augustine A."/>
        </authorList>
    </citation>
    <scope>NUCLEOTIDE SEQUENCE</scope>
    <source>
        <tissue evidence="10">Leaf</tissue>
    </source>
</reference>
<proteinExistence type="inferred from homology"/>
<evidence type="ECO:0000313" key="10">
    <source>
        <dbReference type="EMBL" id="MBX71926.1"/>
    </source>
</evidence>
<keyword evidence="8 9" id="KW-0339">Growth factor</keyword>
<keyword evidence="4 9" id="KW-0964">Secreted</keyword>
<protein>
    <recommendedName>
        <fullName evidence="9">Phytosulfokine</fullName>
    </recommendedName>
    <component>
        <recommendedName>
            <fullName evidence="9">Phytosulfokine-alpha</fullName>
            <shortName evidence="9">PSK-alpha</shortName>
            <shortName evidence="9">Phytosulfokine-a</shortName>
        </recommendedName>
    </component>
    <component>
        <recommendedName>
            <fullName evidence="9">Phytosulfokine-beta</fullName>
            <shortName evidence="9">PSK-beta</shortName>
            <shortName evidence="9">Phytosulfokine-b</shortName>
        </recommendedName>
    </component>
</protein>
<evidence type="ECO:0000256" key="5">
    <source>
        <dbReference type="ARBA" id="ARBA00022641"/>
    </source>
</evidence>
<evidence type="ECO:0000256" key="3">
    <source>
        <dbReference type="ARBA" id="ARBA00022473"/>
    </source>
</evidence>
<organism evidence="10">
    <name type="scientific">Rhizophora mucronata</name>
    <name type="common">Asiatic mangrove</name>
    <dbReference type="NCBI Taxonomy" id="61149"/>
    <lineage>
        <taxon>Eukaryota</taxon>
        <taxon>Viridiplantae</taxon>
        <taxon>Streptophyta</taxon>
        <taxon>Embryophyta</taxon>
        <taxon>Tracheophyta</taxon>
        <taxon>Spermatophyta</taxon>
        <taxon>Magnoliopsida</taxon>
        <taxon>eudicotyledons</taxon>
        <taxon>Gunneridae</taxon>
        <taxon>Pentapetalae</taxon>
        <taxon>rosids</taxon>
        <taxon>fabids</taxon>
        <taxon>Malpighiales</taxon>
        <taxon>Rhizophoraceae</taxon>
        <taxon>Rhizophora</taxon>
    </lineage>
</organism>
<comment type="function">
    <text evidence="9">Promotes plant cell differentiation, organogenesis and somatic embryogenesis as well as cell proliferation.</text>
</comment>
<name>A0A2P2QY38_RHIMU</name>
<keyword evidence="3 9" id="KW-0217">Developmental protein</keyword>
<dbReference type="GO" id="GO:0008283">
    <property type="term" value="P:cell population proliferation"/>
    <property type="evidence" value="ECO:0007669"/>
    <property type="project" value="UniProtKB-UniRule"/>
</dbReference>
<dbReference type="PANTHER" id="PTHR33285">
    <property type="entry name" value="PHYTOSULFOKINES 3"/>
    <property type="match status" value="1"/>
</dbReference>
<evidence type="ECO:0000256" key="1">
    <source>
        <dbReference type="ARBA" id="ARBA00004613"/>
    </source>
</evidence>
<evidence type="ECO:0000256" key="4">
    <source>
        <dbReference type="ARBA" id="ARBA00022525"/>
    </source>
</evidence>
<comment type="PTM">
    <text evidence="9">PSK-alpha is produced by endopeptidase digestion. PSK-beta is produced from PSK-alpha by exopeptidase digestion.</text>
</comment>
<dbReference type="Pfam" id="PF06404">
    <property type="entry name" value="PSK"/>
    <property type="match status" value="1"/>
</dbReference>
<dbReference type="PANTHER" id="PTHR33285:SF55">
    <property type="entry name" value="PHYTOSULFOKINES 3"/>
    <property type="match status" value="1"/>
</dbReference>
<evidence type="ECO:0000256" key="2">
    <source>
        <dbReference type="ARBA" id="ARBA00010781"/>
    </source>
</evidence>
<sequence>MLKVKIVVLFIIAFLLCSLVADAARPALAFAKGSVAKNQSEGGGAEEAEAAVVEEGCEGVGEKECLATRTLAANTDYIYTQSYKP</sequence>
<comment type="PTM">
    <text evidence="9">Sulfation is important for activity and for the binding to a putative membrane receptor.</text>
</comment>
<comment type="subcellular location">
    <subcellularLocation>
        <location evidence="1 9">Secreted</location>
    </subcellularLocation>
</comment>
<evidence type="ECO:0000256" key="7">
    <source>
        <dbReference type="ARBA" id="ARBA00022782"/>
    </source>
</evidence>
<comment type="similarity">
    <text evidence="2 9">Belongs to the phytosulfokine family.</text>
</comment>
<dbReference type="GO" id="GO:0030154">
    <property type="term" value="P:cell differentiation"/>
    <property type="evidence" value="ECO:0007669"/>
    <property type="project" value="UniProtKB-UniRule"/>
</dbReference>
<evidence type="ECO:0000256" key="9">
    <source>
        <dbReference type="RuleBase" id="RU368031"/>
    </source>
</evidence>
<dbReference type="AlphaFoldDB" id="A0A2P2QY38"/>
<dbReference type="GO" id="GO:0005576">
    <property type="term" value="C:extracellular region"/>
    <property type="evidence" value="ECO:0007669"/>
    <property type="project" value="UniProtKB-SubCell"/>
</dbReference>
<evidence type="ECO:0000256" key="6">
    <source>
        <dbReference type="ARBA" id="ARBA00022729"/>
    </source>
</evidence>
<evidence type="ECO:0000256" key="8">
    <source>
        <dbReference type="ARBA" id="ARBA00023030"/>
    </source>
</evidence>
<accession>A0A2P2QY38</accession>
<keyword evidence="6 9" id="KW-0732">Signal</keyword>
<feature type="chain" id="PRO_5031606014" description="Phytosulfokine" evidence="9">
    <location>
        <begin position="24"/>
        <end position="85"/>
    </location>
</feature>
<keyword evidence="7 9" id="KW-0221">Differentiation</keyword>